<dbReference type="PANTHER" id="PTHR45617:SF178">
    <property type="entry name" value="ASTROCYTIC LEUCINE-RICH REPEAT MOLECULE-RELATED"/>
    <property type="match status" value="1"/>
</dbReference>
<dbReference type="InterPro" id="IPR001611">
    <property type="entry name" value="Leu-rich_rpt"/>
</dbReference>
<protein>
    <submittedName>
        <fullName evidence="4">Leucine-rich repeat neuronal protein 1</fullName>
    </submittedName>
</protein>
<gene>
    <name evidence="4" type="primary">LRRN1</name>
    <name evidence="4" type="ORF">Bhyg_02518</name>
</gene>
<keyword evidence="3" id="KW-1133">Transmembrane helix</keyword>
<comment type="caution">
    <text evidence="4">The sequence shown here is derived from an EMBL/GenBank/DDBJ whole genome shotgun (WGS) entry which is preliminary data.</text>
</comment>
<accession>A0A9Q0ND23</accession>
<evidence type="ECO:0000256" key="2">
    <source>
        <dbReference type="ARBA" id="ARBA00022737"/>
    </source>
</evidence>
<dbReference type="Gene3D" id="3.80.10.10">
    <property type="entry name" value="Ribonuclease Inhibitor"/>
    <property type="match status" value="3"/>
</dbReference>
<organism evidence="4 5">
    <name type="scientific">Pseudolycoriella hygida</name>
    <dbReference type="NCBI Taxonomy" id="35572"/>
    <lineage>
        <taxon>Eukaryota</taxon>
        <taxon>Metazoa</taxon>
        <taxon>Ecdysozoa</taxon>
        <taxon>Arthropoda</taxon>
        <taxon>Hexapoda</taxon>
        <taxon>Insecta</taxon>
        <taxon>Pterygota</taxon>
        <taxon>Neoptera</taxon>
        <taxon>Endopterygota</taxon>
        <taxon>Diptera</taxon>
        <taxon>Nematocera</taxon>
        <taxon>Sciaroidea</taxon>
        <taxon>Sciaridae</taxon>
        <taxon>Pseudolycoriella</taxon>
    </lineage>
</organism>
<keyword evidence="2" id="KW-0677">Repeat</keyword>
<proteinExistence type="predicted"/>
<dbReference type="OrthoDB" id="72369at2759"/>
<sequence length="490" mass="55730">MHLPMLKALQGYKVNVVSKVLSESAFREICKLCKCQPDTKTIDCQDLEIDKMFTEKEFVALNSSKVPQDIFRLNNNRLTEIPSFPVLSIKVLNLHRNHINKIENLAFYNLTLLEELDLSSNSLTTSALIPEVFAGHFSPSTYQPLENLKVLRLSHNDIHSLHDDLFEHMPVLEVLSLDYNPIMTIDHLTAIAISSISNLKFLDMSYMELKEIPTSLFNYPRDLQTLNLTGNLLTKIPDALDYTPNLETLYLDENDIQWIGADDGVFPALKKLKLLSLSYTTLKSIGEGAFSKLTALTTLMVTNNHHLSVIHENALSRKGEEDPRRLEYPPLKNLYLHNNNLTTLHSNMFPSYTTLDIVDIRFNPWICDCENQWIISNLLPLIIKKHPTMNRDIVCNEPIALVGMELNDLLHQDRKLRCLDKFNHTPQNDGTILVGILIGKANWILIGIPMALAIVFVYKRGCFGLSDNRGAAAYSRAFYKRAEAGDDFHI</sequence>
<dbReference type="SUPFAM" id="SSF52058">
    <property type="entry name" value="L domain-like"/>
    <property type="match status" value="1"/>
</dbReference>
<evidence type="ECO:0000256" key="3">
    <source>
        <dbReference type="SAM" id="Phobius"/>
    </source>
</evidence>
<dbReference type="SMART" id="SM00369">
    <property type="entry name" value="LRR_TYP"/>
    <property type="match status" value="10"/>
</dbReference>
<keyword evidence="3" id="KW-0472">Membrane</keyword>
<name>A0A9Q0ND23_9DIPT</name>
<dbReference type="EMBL" id="WJQU01000001">
    <property type="protein sequence ID" value="KAJ6647296.1"/>
    <property type="molecule type" value="Genomic_DNA"/>
</dbReference>
<evidence type="ECO:0000313" key="5">
    <source>
        <dbReference type="Proteomes" id="UP001151699"/>
    </source>
</evidence>
<dbReference type="AlphaFoldDB" id="A0A9Q0ND23"/>
<dbReference type="Proteomes" id="UP001151699">
    <property type="component" value="Chromosome A"/>
</dbReference>
<dbReference type="Pfam" id="PF13855">
    <property type="entry name" value="LRR_8"/>
    <property type="match status" value="3"/>
</dbReference>
<dbReference type="PROSITE" id="PS51450">
    <property type="entry name" value="LRR"/>
    <property type="match status" value="3"/>
</dbReference>
<dbReference type="PANTHER" id="PTHR45617">
    <property type="entry name" value="LEUCINE RICH REPEAT FAMILY PROTEIN"/>
    <property type="match status" value="1"/>
</dbReference>
<keyword evidence="1" id="KW-0433">Leucine-rich repeat</keyword>
<keyword evidence="5" id="KW-1185">Reference proteome</keyword>
<evidence type="ECO:0000313" key="4">
    <source>
        <dbReference type="EMBL" id="KAJ6647296.1"/>
    </source>
</evidence>
<dbReference type="InterPro" id="IPR003591">
    <property type="entry name" value="Leu-rich_rpt_typical-subtyp"/>
</dbReference>
<dbReference type="PRINTS" id="PR00019">
    <property type="entry name" value="LEURICHRPT"/>
</dbReference>
<feature type="transmembrane region" description="Helical" evidence="3">
    <location>
        <begin position="432"/>
        <end position="458"/>
    </location>
</feature>
<evidence type="ECO:0000256" key="1">
    <source>
        <dbReference type="ARBA" id="ARBA00022614"/>
    </source>
</evidence>
<reference evidence="4" key="1">
    <citation type="submission" date="2022-07" db="EMBL/GenBank/DDBJ databases">
        <authorList>
            <person name="Trinca V."/>
            <person name="Uliana J.V.C."/>
            <person name="Torres T.T."/>
            <person name="Ward R.J."/>
            <person name="Monesi N."/>
        </authorList>
    </citation>
    <scope>NUCLEOTIDE SEQUENCE</scope>
    <source>
        <strain evidence="4">HSMRA1968</strain>
        <tissue evidence="4">Whole embryos</tissue>
    </source>
</reference>
<dbReference type="InterPro" id="IPR032675">
    <property type="entry name" value="LRR_dom_sf"/>
</dbReference>
<keyword evidence="3" id="KW-0812">Transmembrane</keyword>